<accession>D3P8K4</accession>
<keyword evidence="2 9" id="KW-0699">rRNA-binding</keyword>
<organism evidence="12 13">
    <name type="scientific">Deferribacter desulfuricans (strain DSM 14783 / JCM 11476 / NBRC 101012 / SSM1)</name>
    <dbReference type="NCBI Taxonomy" id="639282"/>
    <lineage>
        <taxon>Bacteria</taxon>
        <taxon>Pseudomonadati</taxon>
        <taxon>Deferribacterota</taxon>
        <taxon>Deferribacteres</taxon>
        <taxon>Deferribacterales</taxon>
        <taxon>Deferribacteraceae</taxon>
        <taxon>Deferribacter</taxon>
    </lineage>
</organism>
<dbReference type="Gene3D" id="3.40.50.300">
    <property type="entry name" value="P-loop containing nucleotide triphosphate hydrolases"/>
    <property type="match status" value="1"/>
</dbReference>
<dbReference type="FunFam" id="3.30.1370.110:FF:000004">
    <property type="entry name" value="Endonuclease MutS2"/>
    <property type="match status" value="1"/>
</dbReference>
<keyword evidence="4 9" id="KW-0255">Endonuclease</keyword>
<protein>
    <recommendedName>
        <fullName evidence="9">Endonuclease MutS2</fullName>
        <ecNumber evidence="9">3.1.-.-</ecNumber>
    </recommendedName>
    <alternativeName>
        <fullName evidence="9">Ribosome-associated protein quality control-upstream factor</fullName>
        <shortName evidence="9">RQC-upstream factor</shortName>
        <shortName evidence="9">RqcU</shortName>
        <ecNumber evidence="9">3.6.4.-</ecNumber>
    </alternativeName>
</protein>
<dbReference type="Proteomes" id="UP000001520">
    <property type="component" value="Chromosome"/>
</dbReference>
<dbReference type="eggNOG" id="COG1193">
    <property type="taxonomic scope" value="Bacteria"/>
</dbReference>
<dbReference type="EMBL" id="AP011529">
    <property type="protein sequence ID" value="BAI81044.1"/>
    <property type="molecule type" value="Genomic_DNA"/>
</dbReference>
<dbReference type="GO" id="GO:0043023">
    <property type="term" value="F:ribosomal large subunit binding"/>
    <property type="evidence" value="ECO:0007669"/>
    <property type="project" value="UniProtKB-UniRule"/>
</dbReference>
<dbReference type="PIRSF" id="PIRSF005814">
    <property type="entry name" value="MutS_YshD"/>
    <property type="match status" value="1"/>
</dbReference>
<dbReference type="GO" id="GO:0140664">
    <property type="term" value="F:ATP-dependent DNA damage sensor activity"/>
    <property type="evidence" value="ECO:0007669"/>
    <property type="project" value="InterPro"/>
</dbReference>
<dbReference type="GO" id="GO:0030983">
    <property type="term" value="F:mismatched DNA binding"/>
    <property type="evidence" value="ECO:0007669"/>
    <property type="project" value="InterPro"/>
</dbReference>
<dbReference type="PANTHER" id="PTHR48466">
    <property type="entry name" value="OS10G0509000 PROTEIN-RELATED"/>
    <property type="match status" value="1"/>
</dbReference>
<evidence type="ECO:0000256" key="2">
    <source>
        <dbReference type="ARBA" id="ARBA00022730"/>
    </source>
</evidence>
<dbReference type="SMART" id="SM00533">
    <property type="entry name" value="MUTSd"/>
    <property type="match status" value="1"/>
</dbReference>
<dbReference type="AlphaFoldDB" id="D3P8K4"/>
<keyword evidence="8 9" id="KW-0238">DNA-binding</keyword>
<comment type="function">
    <text evidence="9">Endonuclease that is involved in the suppression of homologous recombination and thus may have a key role in the control of bacterial genetic diversity.</text>
</comment>
<comment type="subunit">
    <text evidence="9">Homodimer. Binds to stalled ribosomes, contacting rRNA.</text>
</comment>
<feature type="binding site" evidence="9">
    <location>
        <begin position="330"/>
        <end position="337"/>
    </location>
    <ligand>
        <name>ATP</name>
        <dbReference type="ChEBI" id="CHEBI:30616"/>
    </ligand>
</feature>
<dbReference type="SMART" id="SM00463">
    <property type="entry name" value="SMR"/>
    <property type="match status" value="1"/>
</dbReference>
<keyword evidence="5 9" id="KW-0378">Hydrolase</keyword>
<keyword evidence="7 9" id="KW-0694">RNA-binding</keyword>
<dbReference type="GO" id="GO:0004519">
    <property type="term" value="F:endonuclease activity"/>
    <property type="evidence" value="ECO:0007669"/>
    <property type="project" value="UniProtKB-UniRule"/>
</dbReference>
<dbReference type="HOGENOM" id="CLU_011252_2_1_0"/>
<dbReference type="SUPFAM" id="SSF48334">
    <property type="entry name" value="DNA repair protein MutS, domain III"/>
    <property type="match status" value="1"/>
</dbReference>
<dbReference type="HAMAP" id="MF_00092">
    <property type="entry name" value="MutS2"/>
    <property type="match status" value="1"/>
</dbReference>
<dbReference type="GO" id="GO:0006298">
    <property type="term" value="P:mismatch repair"/>
    <property type="evidence" value="ECO:0007669"/>
    <property type="project" value="InterPro"/>
</dbReference>
<keyword evidence="13" id="KW-1185">Reference proteome</keyword>
<dbReference type="RefSeq" id="WP_013008290.1">
    <property type="nucleotide sequence ID" value="NC_013939.1"/>
</dbReference>
<dbReference type="InterPro" id="IPR002625">
    <property type="entry name" value="Smr_dom"/>
</dbReference>
<gene>
    <name evidence="9" type="primary">mutS2</name>
    <name evidence="9" type="synonym">rqcU</name>
    <name evidence="12" type="ordered locus">DEFDS_1585</name>
</gene>
<feature type="coiled-coil region" evidence="10">
    <location>
        <begin position="517"/>
        <end position="576"/>
    </location>
</feature>
<dbReference type="SUPFAM" id="SSF52540">
    <property type="entry name" value="P-loop containing nucleoside triphosphate hydrolases"/>
    <property type="match status" value="1"/>
</dbReference>
<dbReference type="SUPFAM" id="SSF160443">
    <property type="entry name" value="SMR domain-like"/>
    <property type="match status" value="1"/>
</dbReference>
<dbReference type="InterPro" id="IPR007696">
    <property type="entry name" value="DNA_mismatch_repair_MutS_core"/>
</dbReference>
<feature type="domain" description="Smr" evidence="11">
    <location>
        <begin position="685"/>
        <end position="759"/>
    </location>
</feature>
<keyword evidence="10" id="KW-0175">Coiled coil</keyword>
<dbReference type="GO" id="GO:0016887">
    <property type="term" value="F:ATP hydrolysis activity"/>
    <property type="evidence" value="ECO:0007669"/>
    <property type="project" value="InterPro"/>
</dbReference>
<proteinExistence type="inferred from homology"/>
<dbReference type="Pfam" id="PF01713">
    <property type="entry name" value="Smr"/>
    <property type="match status" value="1"/>
</dbReference>
<dbReference type="STRING" id="639282.DEFDS_1585"/>
<dbReference type="GO" id="GO:0019843">
    <property type="term" value="F:rRNA binding"/>
    <property type="evidence" value="ECO:0007669"/>
    <property type="project" value="UniProtKB-UniRule"/>
</dbReference>
<evidence type="ECO:0000256" key="3">
    <source>
        <dbReference type="ARBA" id="ARBA00022741"/>
    </source>
</evidence>
<comment type="similarity">
    <text evidence="9">Belongs to the DNA mismatch repair MutS family. MutS2 subfamily.</text>
</comment>
<evidence type="ECO:0000313" key="12">
    <source>
        <dbReference type="EMBL" id="BAI81044.1"/>
    </source>
</evidence>
<evidence type="ECO:0000256" key="9">
    <source>
        <dbReference type="HAMAP-Rule" id="MF_00092"/>
    </source>
</evidence>
<dbReference type="InterPro" id="IPR027417">
    <property type="entry name" value="P-loop_NTPase"/>
</dbReference>
<sequence>MINTQQLEFEIYKDLIKKKFISSFSIKYLENLKPYQVSNKIIETQQYINEILNFLAAESIKIENDSDYFSFYNKLMDPYESFTSKDLVIFKNFHTYLRDIKKILTESKQINKLKNILKEIYTFSNLTQEINEKIGNDGTVKSNATAELAKIRKDIQSVSKQLDTILKKILYGKNSDKFIQERTIVIRNDRFVIPCKPNFRQFLNGIIHDLSKTAQTVFVEPSETVELNNKYQSLKIAEDEEIRKIINESITKIKSHRLELSNTISNYEKLIFFLEYALFVKDFDITFPEINDNIKFKKIHHPIIFLHKKEGSIPIDIEFENNKNLIVISGPNTGGKTAALKSLGLNHILAMCGLPLFGQYAEVKIFKNILADIGDNQSLIMDLSTFSSHMVNIKKIIESSDNNSLILLDELGTGTDPKEGAILAVAILKYLVDKGGYIAVTTHFNEVKEFALKNSFAENYAVDFDYETFTPKYNLLKGVLGKSDPILIAKKLKFNPEVIEIAEKLLKEKKGSIEFEIEKINEIKLETELLKKSLENKKAELEEKEKQLEEKIKEFNNKLQQKEEKLLEEAFTLLQKGKNLIKNSKQYSPNEIDKDLKIVSKKLNKIKEKKPKITDIKIGDKILLEKYNKIAEILEIKKDTVYVNLEGIKIELKKSDLIGEKIKNKTFNKKLDIKSDVKKDTSWEINVIGKRADEALSEVDKFIDKAVLSGVNSVYIIHGRGTGILKNIIRDFLKNDPRVKSFRAGTFHEGGDAVTVVEF</sequence>
<evidence type="ECO:0000256" key="5">
    <source>
        <dbReference type="ARBA" id="ARBA00022801"/>
    </source>
</evidence>
<evidence type="ECO:0000313" key="13">
    <source>
        <dbReference type="Proteomes" id="UP000001520"/>
    </source>
</evidence>
<dbReference type="Pfam" id="PF20297">
    <property type="entry name" value="MSSS"/>
    <property type="match status" value="1"/>
</dbReference>
<keyword evidence="3 9" id="KW-0547">Nucleotide-binding</keyword>
<dbReference type="InterPro" id="IPR005747">
    <property type="entry name" value="MutS2"/>
</dbReference>
<dbReference type="NCBIfam" id="TIGR01069">
    <property type="entry name" value="mutS2"/>
    <property type="match status" value="1"/>
</dbReference>
<evidence type="ECO:0000256" key="8">
    <source>
        <dbReference type="ARBA" id="ARBA00023125"/>
    </source>
</evidence>
<dbReference type="KEGG" id="ddf:DEFDS_1585"/>
<keyword evidence="1 9" id="KW-0540">Nuclease</keyword>
<reference evidence="12 13" key="1">
    <citation type="journal article" date="2010" name="DNA Res.">
        <title>Bacterial lifestyle in a deep-sea hydrothermal vent chimney revealed by the genome sequence of the thermophilic bacterium Deferribacter desulfuricans SSM1.</title>
        <authorList>
            <person name="Takaki Y."/>
            <person name="Shimamura S."/>
            <person name="Nakagawa S."/>
            <person name="Fukuhara Y."/>
            <person name="Horikawa H."/>
            <person name="Ankai A."/>
            <person name="Harada T."/>
            <person name="Hosoyama A."/>
            <person name="Oguchi A."/>
            <person name="Fukui S."/>
            <person name="Fujita N."/>
            <person name="Takami H."/>
            <person name="Takai K."/>
        </authorList>
    </citation>
    <scope>NUCLEOTIDE SEQUENCE [LARGE SCALE GENOMIC DNA]</scope>
    <source>
        <strain evidence="13">DSM 14783 / JCM 11476 / NBRC 101012 / SSM1</strain>
    </source>
</reference>
<keyword evidence="6 9" id="KW-0067">ATP-binding</keyword>
<dbReference type="Gene3D" id="3.30.1370.110">
    <property type="match status" value="1"/>
</dbReference>
<dbReference type="Pfam" id="PF00488">
    <property type="entry name" value="MutS_V"/>
    <property type="match status" value="1"/>
</dbReference>
<evidence type="ECO:0000256" key="4">
    <source>
        <dbReference type="ARBA" id="ARBA00022759"/>
    </source>
</evidence>
<dbReference type="InterPro" id="IPR036063">
    <property type="entry name" value="Smr_dom_sf"/>
</dbReference>
<evidence type="ECO:0000256" key="1">
    <source>
        <dbReference type="ARBA" id="ARBA00022722"/>
    </source>
</evidence>
<dbReference type="GO" id="GO:0005524">
    <property type="term" value="F:ATP binding"/>
    <property type="evidence" value="ECO:0007669"/>
    <property type="project" value="UniProtKB-UniRule"/>
</dbReference>
<dbReference type="InterPro" id="IPR036187">
    <property type="entry name" value="DNA_mismatch_repair_MutS_sf"/>
</dbReference>
<dbReference type="InterPro" id="IPR045076">
    <property type="entry name" value="MutS"/>
</dbReference>
<evidence type="ECO:0000256" key="6">
    <source>
        <dbReference type="ARBA" id="ARBA00022840"/>
    </source>
</evidence>
<dbReference type="PANTHER" id="PTHR48466:SF2">
    <property type="entry name" value="OS10G0509000 PROTEIN"/>
    <property type="match status" value="1"/>
</dbReference>
<dbReference type="PROSITE" id="PS50828">
    <property type="entry name" value="SMR"/>
    <property type="match status" value="1"/>
</dbReference>
<dbReference type="OrthoDB" id="9808166at2"/>
<dbReference type="InterPro" id="IPR000432">
    <property type="entry name" value="DNA_mismatch_repair_MutS_C"/>
</dbReference>
<dbReference type="GO" id="GO:0072344">
    <property type="term" value="P:rescue of stalled ribosome"/>
    <property type="evidence" value="ECO:0007669"/>
    <property type="project" value="UniProtKB-UniRule"/>
</dbReference>
<dbReference type="EC" id="3.1.-.-" evidence="9"/>
<evidence type="ECO:0000259" key="11">
    <source>
        <dbReference type="PROSITE" id="PS50828"/>
    </source>
</evidence>
<dbReference type="GO" id="GO:0045910">
    <property type="term" value="P:negative regulation of DNA recombination"/>
    <property type="evidence" value="ECO:0007669"/>
    <property type="project" value="InterPro"/>
</dbReference>
<comment type="function">
    <text evidence="9">Acts as a ribosome collision sensor, splitting the ribosome into its 2 subunits. Detects stalled/collided 70S ribosomes which it binds and splits by an ATP-hydrolysis driven conformational change. Acts upstream of the ribosome quality control system (RQC), a ribosome-associated complex that mediates the extraction of incompletely synthesized nascent chains from stalled ribosomes and their subsequent degradation. Probably generates substrates for RQC.</text>
</comment>
<dbReference type="SMART" id="SM00534">
    <property type="entry name" value="MUTSac"/>
    <property type="match status" value="1"/>
</dbReference>
<name>D3P8K4_DEFDS</name>
<evidence type="ECO:0000256" key="7">
    <source>
        <dbReference type="ARBA" id="ARBA00022884"/>
    </source>
</evidence>
<dbReference type="EC" id="3.6.4.-" evidence="9"/>
<evidence type="ECO:0000256" key="10">
    <source>
        <dbReference type="SAM" id="Coils"/>
    </source>
</evidence>
<dbReference type="InterPro" id="IPR046893">
    <property type="entry name" value="MSSS"/>
</dbReference>